<evidence type="ECO:0000256" key="3">
    <source>
        <dbReference type="ARBA" id="ARBA00022454"/>
    </source>
</evidence>
<dbReference type="PANTHER" id="PTHR22928:SF3">
    <property type="entry name" value="TELOMERE-ASSOCIATED PROTEIN RIF1"/>
    <property type="match status" value="1"/>
</dbReference>
<feature type="compositionally biased region" description="Low complexity" evidence="7">
    <location>
        <begin position="1679"/>
        <end position="1690"/>
    </location>
</feature>
<evidence type="ECO:0000256" key="5">
    <source>
        <dbReference type="ARBA" id="ARBA00023242"/>
    </source>
</evidence>
<keyword evidence="4" id="KW-0779">Telomere</keyword>
<dbReference type="SUPFAM" id="SSF48371">
    <property type="entry name" value="ARM repeat"/>
    <property type="match status" value="1"/>
</dbReference>
<evidence type="ECO:0000313" key="10">
    <source>
        <dbReference type="Proteomes" id="UP000738325"/>
    </source>
</evidence>
<comment type="subcellular location">
    <subcellularLocation>
        <location evidence="2">Chromosome</location>
        <location evidence="2">Telomere</location>
    </subcellularLocation>
    <subcellularLocation>
        <location evidence="1">Nucleus</location>
    </subcellularLocation>
</comment>
<dbReference type="GO" id="GO:0000781">
    <property type="term" value="C:chromosome, telomeric region"/>
    <property type="evidence" value="ECO:0007669"/>
    <property type="project" value="UniProtKB-SubCell"/>
</dbReference>
<feature type="compositionally biased region" description="Polar residues" evidence="7">
    <location>
        <begin position="206"/>
        <end position="221"/>
    </location>
</feature>
<comment type="caution">
    <text evidence="9">The sequence shown here is derived from an EMBL/GenBank/DDBJ whole genome shotgun (WGS) entry which is preliminary data.</text>
</comment>
<feature type="region of interest" description="Disordered" evidence="7">
    <location>
        <begin position="1301"/>
        <end position="1390"/>
    </location>
</feature>
<evidence type="ECO:0000259" key="8">
    <source>
        <dbReference type="Pfam" id="PF12231"/>
    </source>
</evidence>
<protein>
    <submittedName>
        <fullName evidence="9">DNA-binding protein rif1</fullName>
    </submittedName>
</protein>
<dbReference type="PANTHER" id="PTHR22928">
    <property type="entry name" value="TELOMERE-ASSOCIATED PROTEIN RIF1"/>
    <property type="match status" value="1"/>
</dbReference>
<keyword evidence="9" id="KW-0238">DNA-binding</keyword>
<feature type="region of interest" description="Disordered" evidence="7">
    <location>
        <begin position="65"/>
        <end position="173"/>
    </location>
</feature>
<gene>
    <name evidence="9" type="primary">RIF1</name>
    <name evidence="9" type="ORF">BGZ99_000310</name>
</gene>
<dbReference type="OrthoDB" id="9976382at2759"/>
<feature type="region of interest" description="Disordered" evidence="7">
    <location>
        <begin position="1670"/>
        <end position="1698"/>
    </location>
</feature>
<feature type="compositionally biased region" description="Low complexity" evidence="7">
    <location>
        <begin position="157"/>
        <end position="173"/>
    </location>
</feature>
<feature type="region of interest" description="Disordered" evidence="7">
    <location>
        <begin position="1408"/>
        <end position="1444"/>
    </location>
</feature>
<keyword evidence="10" id="KW-1185">Reference proteome</keyword>
<dbReference type="GO" id="GO:0005634">
    <property type="term" value="C:nucleus"/>
    <property type="evidence" value="ECO:0007669"/>
    <property type="project" value="UniProtKB-SubCell"/>
</dbReference>
<feature type="compositionally biased region" description="Low complexity" evidence="7">
    <location>
        <begin position="65"/>
        <end position="76"/>
    </location>
</feature>
<proteinExistence type="predicted"/>
<evidence type="ECO:0000256" key="7">
    <source>
        <dbReference type="SAM" id="MobiDB-lite"/>
    </source>
</evidence>
<feature type="compositionally biased region" description="Low complexity" evidence="7">
    <location>
        <begin position="27"/>
        <end position="38"/>
    </location>
</feature>
<dbReference type="EMBL" id="JAAAIP010000105">
    <property type="protein sequence ID" value="KAG0325662.1"/>
    <property type="molecule type" value="Genomic_DNA"/>
</dbReference>
<feature type="region of interest" description="Disordered" evidence="7">
    <location>
        <begin position="201"/>
        <end position="223"/>
    </location>
</feature>
<dbReference type="GO" id="GO:0003677">
    <property type="term" value="F:DNA binding"/>
    <property type="evidence" value="ECO:0007669"/>
    <property type="project" value="UniProtKB-KW"/>
</dbReference>
<evidence type="ECO:0000256" key="4">
    <source>
        <dbReference type="ARBA" id="ARBA00022895"/>
    </source>
</evidence>
<organism evidence="9 10">
    <name type="scientific">Dissophora globulifera</name>
    <dbReference type="NCBI Taxonomy" id="979702"/>
    <lineage>
        <taxon>Eukaryota</taxon>
        <taxon>Fungi</taxon>
        <taxon>Fungi incertae sedis</taxon>
        <taxon>Mucoromycota</taxon>
        <taxon>Mortierellomycotina</taxon>
        <taxon>Mortierellomycetes</taxon>
        <taxon>Mortierellales</taxon>
        <taxon>Mortierellaceae</taxon>
        <taxon>Dissophora</taxon>
    </lineage>
</organism>
<reference evidence="9" key="1">
    <citation type="journal article" date="2020" name="Fungal Divers.">
        <title>Resolving the Mortierellaceae phylogeny through synthesis of multi-gene phylogenetics and phylogenomics.</title>
        <authorList>
            <person name="Vandepol N."/>
            <person name="Liber J."/>
            <person name="Desiro A."/>
            <person name="Na H."/>
            <person name="Kennedy M."/>
            <person name="Barry K."/>
            <person name="Grigoriev I.V."/>
            <person name="Miller A.N."/>
            <person name="O'Donnell K."/>
            <person name="Stajich J.E."/>
            <person name="Bonito G."/>
        </authorList>
    </citation>
    <scope>NUCLEOTIDE SEQUENCE</scope>
    <source>
        <strain evidence="9">REB-010B</strain>
    </source>
</reference>
<evidence type="ECO:0000256" key="1">
    <source>
        <dbReference type="ARBA" id="ARBA00004123"/>
    </source>
</evidence>
<evidence type="ECO:0000256" key="2">
    <source>
        <dbReference type="ARBA" id="ARBA00004574"/>
    </source>
</evidence>
<dbReference type="InterPro" id="IPR022031">
    <property type="entry name" value="Rif1_N"/>
</dbReference>
<dbReference type="Pfam" id="PF12231">
    <property type="entry name" value="Rif1_N"/>
    <property type="match status" value="1"/>
</dbReference>
<dbReference type="Proteomes" id="UP000738325">
    <property type="component" value="Unassembled WGS sequence"/>
</dbReference>
<dbReference type="InterPro" id="IPR016024">
    <property type="entry name" value="ARM-type_fold"/>
</dbReference>
<feature type="compositionally biased region" description="Low complexity" evidence="7">
    <location>
        <begin position="123"/>
        <end position="144"/>
    </location>
</feature>
<feature type="domain" description="Telomere-associated protein Rif1 N-terminal" evidence="8">
    <location>
        <begin position="267"/>
        <end position="580"/>
    </location>
</feature>
<name>A0A9P6RPW2_9FUNG</name>
<accession>A0A9P6RPW2</accession>
<sequence length="1698" mass="186383">MFERPGTRSHSSPVSIKLFTTSGTEGSSRISPKRSISSTADKGPASKKLLSARVADQQLEQVQWQEQEQEQIQGQEQQERAVESSVDRSVPPQGDGTGEAAATIDAVVDPARDSFAVESGNITPTKATDSTSSAPTPASNPAPAIVADIDTDEQSKASDSAVSSPSSMATDSARSMFYPEQEAPRTIPAQIAFVNASPSKRVAFSPNKQESRLSSPNTTHTNRLRGILKPAPLRLGEVSEPAIAQDDAAGGHRNEFDPYVTTATLALATEDLQSRTAAYVILQGKFRRGDDRSHMTEIRETIRTFASYLIRDLDPNNPPSLIQVALKSTGYYLYQPHIVVLFTAKETESLLNVILRLVNTTKEKNTCNLAVWCLASSSIPTRLLATHVTHLIQAFSENLDSRFKSLSVMNESLLGLYSIFSQFPGEILPHIQMWFIPVVMRLVYSVPGIRSKTLELVMTAIPKVIEREDHRRTSIVSRFLKEYSTEFFDRLSANFLDAADEVYAMTVWGTMVTLFGRQLQKSSALNPMLKMAEKCFNSMSSRRMEIKMAAFQAWTRLIYNFAIGGYIASEKPLRLILKPIQNWWHADLVLFSQLKVAIVDESEHVRDLTLRLIISLFSNAGGQDLMEGRESIAPGSITFAHLGIAEAAWVRTVLLDQGLQCMHQTLCYQHKIEEAGREEWKSSGLTGLPLMSQRCAKAWESIVRAVRDLNVQEKELTATAEAGRALSALLLFIHNISRCDPNVLVPNEWPDSDKKEIGLLKKDPSKTGFILRADIVHYLYVCVVEIFSVRTLVTSRYVVLDKLRGDLQDALRQDLMPVSQTSDVLESHIECESVTLTPIEFILKCWLETGESVIATAFETPFWQAVATLVDMSKSRVRVLQALYKCLDHMEDVNAKRGSTSKRIWSEKSYSPAPPLLFREFQSKYWSIIAQRLGNVISELNELSEDASPAGETGYRELFSLMIYPFSILQEPGEVKRELLEGDDSQKVQESQDEESTEQRIHFIERFKSISMPTWGDLLRIFYRVAQHKRSNANQAMNILASQIRQCYDVRLPFVWGFDDLLDFCSFLFEEAYNNVDKTNESMARDQIPAGDINGAPKTAFGSVLAPHVSTIRGAAQQALQAQSAAANGKDASSSITATTLANPFLEQSVESYNTKSLKLLAPLLFVGLNSRSQSIVNSTIEFWNKSFGKSKSDLEYPEELVPVIRQMKLVATISLPGWTFEDSSQTEIPEFTSSSISQDALSVPAELMAKSGLSRLLKQKAELAAQLTPSTRNKRILQIGIETLGEPVAAMGAAVSGKKGYVKGAESPSSNDTNSNEIGSDPGGNNTGVTNVYEGTNSGSSSTHSSRAVTPTSTSTPSGSRNYIPGVDSDASVPGTPKRKSRKRKKRTVHSLAIDPVTNTIIAQTSEAADSCDEVEASTPTKKSRKVNIKKEPLPAPPLWRLQPPLKPYDPAEDLSSPIRPASYGFEKLAAINQDQEEQSLPTVGAVDEANDHPATGSDSADSEVDVFMEAPTEPFTEETIEAPTKLNAETTSAIQVSTSATALSGFRGETLSERVYFTADSEEARDALGSGSRSGGTESLPKLVKAAPLHSMLMNVKTIGGLETGSSTAISKDAAGVIETGDEFAMALQHLVEARSVVGQMDMRQLFEVQNQLMTLSQAVHGEWGRFLQNDAKDQQSSSRNSISGGSHSENDGDSS</sequence>
<feature type="region of interest" description="Disordered" evidence="7">
    <location>
        <begin position="1"/>
        <end position="47"/>
    </location>
</feature>
<feature type="compositionally biased region" description="Low complexity" evidence="7">
    <location>
        <begin position="1336"/>
        <end position="1361"/>
    </location>
</feature>
<evidence type="ECO:0000256" key="6">
    <source>
        <dbReference type="ARBA" id="ARBA00023306"/>
    </source>
</evidence>
<feature type="compositionally biased region" description="Basic and acidic residues" evidence="7">
    <location>
        <begin position="77"/>
        <end position="86"/>
    </location>
</feature>
<keyword evidence="6" id="KW-0131">Cell cycle</keyword>
<keyword evidence="5" id="KW-0539">Nucleus</keyword>
<feature type="compositionally biased region" description="Polar residues" evidence="7">
    <location>
        <begin position="1308"/>
        <end position="1321"/>
    </location>
</feature>
<feature type="compositionally biased region" description="Basic residues" evidence="7">
    <location>
        <begin position="1378"/>
        <end position="1390"/>
    </location>
</feature>
<evidence type="ECO:0000313" key="9">
    <source>
        <dbReference type="EMBL" id="KAG0325662.1"/>
    </source>
</evidence>
<feature type="compositionally biased region" description="Polar residues" evidence="7">
    <location>
        <begin position="8"/>
        <end position="26"/>
    </location>
</feature>
<keyword evidence="3" id="KW-0158">Chromosome</keyword>
<dbReference type="GO" id="GO:0000723">
    <property type="term" value="P:telomere maintenance"/>
    <property type="evidence" value="ECO:0007669"/>
    <property type="project" value="TreeGrafter"/>
</dbReference>